<dbReference type="Pfam" id="PF00484">
    <property type="entry name" value="Pro_CA"/>
    <property type="match status" value="1"/>
</dbReference>
<keyword evidence="4" id="KW-0456">Lyase</keyword>
<feature type="signal peptide" evidence="6">
    <location>
        <begin position="1"/>
        <end position="26"/>
    </location>
</feature>
<protein>
    <recommendedName>
        <fullName evidence="2">carbonic anhydrase</fullName>
        <ecNumber evidence="2">4.2.1.1</ecNumber>
    </recommendedName>
</protein>
<dbReference type="Proteomes" id="UP000784128">
    <property type="component" value="Unassembled WGS sequence"/>
</dbReference>
<evidence type="ECO:0000256" key="6">
    <source>
        <dbReference type="SAM" id="SignalP"/>
    </source>
</evidence>
<evidence type="ECO:0000256" key="4">
    <source>
        <dbReference type="ARBA" id="ARBA00023239"/>
    </source>
</evidence>
<evidence type="ECO:0000256" key="5">
    <source>
        <dbReference type="ARBA" id="ARBA00048348"/>
    </source>
</evidence>
<dbReference type="RefSeq" id="WP_214297263.1">
    <property type="nucleotide sequence ID" value="NZ_JAHDYS010000005.1"/>
</dbReference>
<dbReference type="InterPro" id="IPR036874">
    <property type="entry name" value="Carbonic_anhydrase_sf"/>
</dbReference>
<dbReference type="SUPFAM" id="SSF53056">
    <property type="entry name" value="beta-carbonic anhydrase, cab"/>
    <property type="match status" value="1"/>
</dbReference>
<comment type="caution">
    <text evidence="7">The sequence shown here is derived from an EMBL/GenBank/DDBJ whole genome shotgun (WGS) entry which is preliminary data.</text>
</comment>
<keyword evidence="3" id="KW-0862">Zinc</keyword>
<dbReference type="EC" id="4.2.1.1" evidence="2"/>
<organism evidence="7 8">
    <name type="scientific">Pelotalea chapellei</name>
    <dbReference type="NCBI Taxonomy" id="44671"/>
    <lineage>
        <taxon>Bacteria</taxon>
        <taxon>Pseudomonadati</taxon>
        <taxon>Thermodesulfobacteriota</taxon>
        <taxon>Desulfuromonadia</taxon>
        <taxon>Geobacterales</taxon>
        <taxon>Geobacteraceae</taxon>
        <taxon>Pelotalea</taxon>
    </lineage>
</organism>
<reference evidence="7 8" key="1">
    <citation type="submission" date="2021-05" db="EMBL/GenBank/DDBJ databases">
        <title>The draft genome of Geobacter chapellei DSM 13688.</title>
        <authorList>
            <person name="Xu Z."/>
            <person name="Masuda Y."/>
            <person name="Itoh H."/>
            <person name="Senoo K."/>
        </authorList>
    </citation>
    <scope>NUCLEOTIDE SEQUENCE [LARGE SCALE GENOMIC DNA]</scope>
    <source>
        <strain evidence="7 8">DSM 13688</strain>
    </source>
</reference>
<evidence type="ECO:0000256" key="1">
    <source>
        <dbReference type="ARBA" id="ARBA00006217"/>
    </source>
</evidence>
<proteinExistence type="inferred from homology"/>
<name>A0ABS5U747_9BACT</name>
<dbReference type="InterPro" id="IPR015892">
    <property type="entry name" value="Carbonic_anhydrase_CS"/>
</dbReference>
<dbReference type="InterPro" id="IPR001765">
    <property type="entry name" value="Carbonic_anhydrase"/>
</dbReference>
<dbReference type="CDD" id="cd03378">
    <property type="entry name" value="beta_CA_cladeC"/>
    <property type="match status" value="1"/>
</dbReference>
<dbReference type="EMBL" id="JAHDYS010000005">
    <property type="protein sequence ID" value="MBT1071492.1"/>
    <property type="molecule type" value="Genomic_DNA"/>
</dbReference>
<feature type="chain" id="PRO_5046584224" description="carbonic anhydrase" evidence="6">
    <location>
        <begin position="27"/>
        <end position="242"/>
    </location>
</feature>
<gene>
    <name evidence="7" type="ORF">KJB30_06845</name>
</gene>
<evidence type="ECO:0000256" key="2">
    <source>
        <dbReference type="ARBA" id="ARBA00012925"/>
    </source>
</evidence>
<evidence type="ECO:0000313" key="8">
    <source>
        <dbReference type="Proteomes" id="UP000784128"/>
    </source>
</evidence>
<accession>A0ABS5U747</accession>
<dbReference type="PANTHER" id="PTHR11002">
    <property type="entry name" value="CARBONIC ANHYDRASE"/>
    <property type="match status" value="1"/>
</dbReference>
<keyword evidence="6" id="KW-0732">Signal</keyword>
<evidence type="ECO:0000256" key="3">
    <source>
        <dbReference type="ARBA" id="ARBA00022833"/>
    </source>
</evidence>
<comment type="similarity">
    <text evidence="1">Belongs to the beta-class carbonic anhydrase family.</text>
</comment>
<dbReference type="Gene3D" id="3.40.1050.10">
    <property type="entry name" value="Carbonic anhydrase"/>
    <property type="match status" value="1"/>
</dbReference>
<dbReference type="SMART" id="SM00947">
    <property type="entry name" value="Pro_CA"/>
    <property type="match status" value="1"/>
</dbReference>
<dbReference type="PROSITE" id="PS00704">
    <property type="entry name" value="PROK_CO2_ANHYDRASE_1"/>
    <property type="match status" value="1"/>
</dbReference>
<dbReference type="PANTHER" id="PTHR11002:SF79">
    <property type="entry name" value="CARBONIC ANHYDRASE 2"/>
    <property type="match status" value="1"/>
</dbReference>
<keyword evidence="8" id="KW-1185">Reference proteome</keyword>
<sequence>MHNKSIAGRIAVVAGMAALMAGMAWAGAGHESAMSPDTALEKLMEGNKRYVENKMTGEKLCDITARTALAKSQKPYAIILSCSDSRVPPELIFDKGLGEVFVVRVAGNVPDPVVLGSIEYAAEHLGSPLIMVLGHERCGAVKATVESKGKSTGSANIDAIVKTVAPAVKIAAKDCAACKGEAKCAESKKDDFLECVSDTNAKRVAANLPGKSKIIKHLLESKKIAIVAAKYDLDDGVVTLFK</sequence>
<evidence type="ECO:0000313" key="7">
    <source>
        <dbReference type="EMBL" id="MBT1071492.1"/>
    </source>
</evidence>
<comment type="catalytic activity">
    <reaction evidence="5">
        <text>hydrogencarbonate + H(+) = CO2 + H2O</text>
        <dbReference type="Rhea" id="RHEA:10748"/>
        <dbReference type="ChEBI" id="CHEBI:15377"/>
        <dbReference type="ChEBI" id="CHEBI:15378"/>
        <dbReference type="ChEBI" id="CHEBI:16526"/>
        <dbReference type="ChEBI" id="CHEBI:17544"/>
        <dbReference type="EC" id="4.2.1.1"/>
    </reaction>
</comment>